<keyword evidence="3" id="KW-0804">Transcription</keyword>
<dbReference type="Gene3D" id="6.10.250.690">
    <property type="match status" value="1"/>
</dbReference>
<evidence type="ECO:0000259" key="5">
    <source>
        <dbReference type="PROSITE" id="PS50110"/>
    </source>
</evidence>
<dbReference type="PANTHER" id="PTHR43280:SF28">
    <property type="entry name" value="HTH-TYPE TRANSCRIPTIONAL ACTIVATOR RHAS"/>
    <property type="match status" value="1"/>
</dbReference>
<keyword evidence="2" id="KW-0238">DNA-binding</keyword>
<feature type="domain" description="HTH araC/xylS-type" evidence="4">
    <location>
        <begin position="60"/>
        <end position="159"/>
    </location>
</feature>
<dbReference type="InterPro" id="IPR020449">
    <property type="entry name" value="Tscrpt_reg_AraC-type_HTH"/>
</dbReference>
<dbReference type="AlphaFoldDB" id="A0A645HQ69"/>
<keyword evidence="1" id="KW-0805">Transcription regulation</keyword>
<dbReference type="GO" id="GO:0003700">
    <property type="term" value="F:DNA-binding transcription factor activity"/>
    <property type="evidence" value="ECO:0007669"/>
    <property type="project" value="InterPro"/>
</dbReference>
<dbReference type="GO" id="GO:0043565">
    <property type="term" value="F:sequence-specific DNA binding"/>
    <property type="evidence" value="ECO:0007669"/>
    <property type="project" value="InterPro"/>
</dbReference>
<evidence type="ECO:0000259" key="4">
    <source>
        <dbReference type="PROSITE" id="PS01124"/>
    </source>
</evidence>
<sequence>MKGLQYGADAYLYKPFHLNELLVQIETLLENRRLLKEKYMRTLLKGDVSQEKDTGMEFLQKATDIVYSEIQNPNFSTVTLAERLCVSPSQLNRKLSAVSGYTPSLFIMNLRITCAKKKLASGDKPIGQIAEECGFYDLAYFSRIFKKLTHVSPSQYRRLPM</sequence>
<dbReference type="Pfam" id="PF12833">
    <property type="entry name" value="HTH_18"/>
    <property type="match status" value="1"/>
</dbReference>
<evidence type="ECO:0000313" key="6">
    <source>
        <dbReference type="EMBL" id="MPN41205.1"/>
    </source>
</evidence>
<feature type="domain" description="Response regulatory" evidence="5">
    <location>
        <begin position="1"/>
        <end position="29"/>
    </location>
</feature>
<dbReference type="SUPFAM" id="SSF52172">
    <property type="entry name" value="CheY-like"/>
    <property type="match status" value="1"/>
</dbReference>
<dbReference type="SUPFAM" id="SSF46689">
    <property type="entry name" value="Homeodomain-like"/>
    <property type="match status" value="1"/>
</dbReference>
<reference evidence="6" key="1">
    <citation type="submission" date="2019-08" db="EMBL/GenBank/DDBJ databases">
        <authorList>
            <person name="Kucharzyk K."/>
            <person name="Murdoch R.W."/>
            <person name="Higgins S."/>
            <person name="Loffler F."/>
        </authorList>
    </citation>
    <scope>NUCLEOTIDE SEQUENCE</scope>
</reference>
<dbReference type="SMART" id="SM00342">
    <property type="entry name" value="HTH_ARAC"/>
    <property type="match status" value="1"/>
</dbReference>
<evidence type="ECO:0000256" key="1">
    <source>
        <dbReference type="ARBA" id="ARBA00023015"/>
    </source>
</evidence>
<dbReference type="EMBL" id="VSSQ01098094">
    <property type="protein sequence ID" value="MPN41205.1"/>
    <property type="molecule type" value="Genomic_DNA"/>
</dbReference>
<gene>
    <name evidence="6" type="primary">rhaS_138</name>
    <name evidence="6" type="ORF">SDC9_188747</name>
</gene>
<comment type="caution">
    <text evidence="6">The sequence shown here is derived from an EMBL/GenBank/DDBJ whole genome shotgun (WGS) entry which is preliminary data.</text>
</comment>
<accession>A0A645HQ69</accession>
<dbReference type="Gene3D" id="1.10.10.60">
    <property type="entry name" value="Homeodomain-like"/>
    <property type="match status" value="1"/>
</dbReference>
<evidence type="ECO:0000256" key="2">
    <source>
        <dbReference type="ARBA" id="ARBA00023125"/>
    </source>
</evidence>
<dbReference type="PANTHER" id="PTHR43280">
    <property type="entry name" value="ARAC-FAMILY TRANSCRIPTIONAL REGULATOR"/>
    <property type="match status" value="1"/>
</dbReference>
<name>A0A645HQ69_9ZZZZ</name>
<dbReference type="PROSITE" id="PS50110">
    <property type="entry name" value="RESPONSE_REGULATORY"/>
    <property type="match status" value="1"/>
</dbReference>
<dbReference type="InterPro" id="IPR018060">
    <property type="entry name" value="HTH_AraC"/>
</dbReference>
<evidence type="ECO:0000256" key="3">
    <source>
        <dbReference type="ARBA" id="ARBA00023163"/>
    </source>
</evidence>
<organism evidence="6">
    <name type="scientific">bioreactor metagenome</name>
    <dbReference type="NCBI Taxonomy" id="1076179"/>
    <lineage>
        <taxon>unclassified sequences</taxon>
        <taxon>metagenomes</taxon>
        <taxon>ecological metagenomes</taxon>
    </lineage>
</organism>
<dbReference type="PROSITE" id="PS01124">
    <property type="entry name" value="HTH_ARAC_FAMILY_2"/>
    <property type="match status" value="1"/>
</dbReference>
<dbReference type="GO" id="GO:0000160">
    <property type="term" value="P:phosphorelay signal transduction system"/>
    <property type="evidence" value="ECO:0007669"/>
    <property type="project" value="InterPro"/>
</dbReference>
<proteinExistence type="predicted"/>
<dbReference type="PRINTS" id="PR00032">
    <property type="entry name" value="HTHARAC"/>
</dbReference>
<dbReference type="InterPro" id="IPR011006">
    <property type="entry name" value="CheY-like_superfamily"/>
</dbReference>
<dbReference type="InterPro" id="IPR001789">
    <property type="entry name" value="Sig_transdc_resp-reg_receiver"/>
</dbReference>
<protein>
    <submittedName>
        <fullName evidence="6">HTH-type transcriptional activator RhaS</fullName>
    </submittedName>
</protein>
<dbReference type="InterPro" id="IPR009057">
    <property type="entry name" value="Homeodomain-like_sf"/>
</dbReference>